<evidence type="ECO:0000256" key="4">
    <source>
        <dbReference type="ARBA" id="ARBA00022840"/>
    </source>
</evidence>
<dbReference type="PANTHER" id="PTHR43335:SF4">
    <property type="entry name" value="ABC TRANSPORTER, ATP-BINDING PROTEIN"/>
    <property type="match status" value="1"/>
</dbReference>
<evidence type="ECO:0000313" key="7">
    <source>
        <dbReference type="Proteomes" id="UP000446866"/>
    </source>
</evidence>
<dbReference type="EMBL" id="QXWK01000011">
    <property type="protein sequence ID" value="NBH61339.1"/>
    <property type="molecule type" value="Genomic_DNA"/>
</dbReference>
<dbReference type="InterPro" id="IPR003439">
    <property type="entry name" value="ABC_transporter-like_ATP-bd"/>
</dbReference>
<sequence length="300" mass="33348">MNVLELRNVSKRFGANSVLNDLNFSVPENSIFGFIGENGAGKTTTMKLILGLMQPDSGEIRVQGEKVLFGSSRTNRNIGYLPDVPEFYDFLTPMEYLNLCGKISKIPKAECEHRVKDLLVMVGLAGKNKRIHGFSRGMKQRLGIAQALLTQPKLLICDEPTSALDPAGRREILDILSEVKSQTTVLFSTHILSDVERICDEFAFLHGGKLAAWGTMEQMRKLRGSNGIEVEFDTAADAALFAERYPQVRRTGSCRLHFDDKGVDDMPAILEDLSHSGLAVQRVEQKEPALEDLFMEVMGK</sequence>
<dbReference type="InterPro" id="IPR025302">
    <property type="entry name" value="DrrA1/2-like_C"/>
</dbReference>
<dbReference type="GO" id="GO:0005524">
    <property type="term" value="F:ATP binding"/>
    <property type="evidence" value="ECO:0007669"/>
    <property type="project" value="UniProtKB-KW"/>
</dbReference>
<comment type="similarity">
    <text evidence="1">Belongs to the ABC transporter superfamily.</text>
</comment>
<dbReference type="Pfam" id="PF13732">
    <property type="entry name" value="DrrA1-3_C"/>
    <property type="match status" value="1"/>
</dbReference>
<evidence type="ECO:0000256" key="2">
    <source>
        <dbReference type="ARBA" id="ARBA00022448"/>
    </source>
</evidence>
<dbReference type="PROSITE" id="PS50893">
    <property type="entry name" value="ABC_TRANSPORTER_2"/>
    <property type="match status" value="1"/>
</dbReference>
<proteinExistence type="inferred from homology"/>
<evidence type="ECO:0000259" key="5">
    <source>
        <dbReference type="PROSITE" id="PS50893"/>
    </source>
</evidence>
<dbReference type="PANTHER" id="PTHR43335">
    <property type="entry name" value="ABC TRANSPORTER, ATP-BINDING PROTEIN"/>
    <property type="match status" value="1"/>
</dbReference>
<dbReference type="SMART" id="SM00382">
    <property type="entry name" value="AAA"/>
    <property type="match status" value="1"/>
</dbReference>
<dbReference type="CDD" id="cd03230">
    <property type="entry name" value="ABC_DR_subfamily_A"/>
    <property type="match status" value="1"/>
</dbReference>
<keyword evidence="7" id="KW-1185">Reference proteome</keyword>
<accession>A0A845QHG5</accession>
<dbReference type="InterPro" id="IPR003593">
    <property type="entry name" value="AAA+_ATPase"/>
</dbReference>
<dbReference type="Gene3D" id="3.40.50.300">
    <property type="entry name" value="P-loop containing nucleotide triphosphate hydrolases"/>
    <property type="match status" value="1"/>
</dbReference>
<dbReference type="Pfam" id="PF00005">
    <property type="entry name" value="ABC_tran"/>
    <property type="match status" value="1"/>
</dbReference>
<dbReference type="AlphaFoldDB" id="A0A845QHG5"/>
<evidence type="ECO:0000256" key="1">
    <source>
        <dbReference type="ARBA" id="ARBA00005417"/>
    </source>
</evidence>
<comment type="caution">
    <text evidence="6">The sequence shown here is derived from an EMBL/GenBank/DDBJ whole genome shotgun (WGS) entry which is preliminary data.</text>
</comment>
<dbReference type="RefSeq" id="WP_160201625.1">
    <property type="nucleotide sequence ID" value="NZ_QXWK01000011.1"/>
</dbReference>
<name>A0A845QHG5_9FIRM</name>
<protein>
    <submittedName>
        <fullName evidence="6">ABC transporter ATP-binding protein</fullName>
    </submittedName>
</protein>
<dbReference type="SUPFAM" id="SSF52540">
    <property type="entry name" value="P-loop containing nucleoside triphosphate hydrolases"/>
    <property type="match status" value="1"/>
</dbReference>
<dbReference type="Proteomes" id="UP000446866">
    <property type="component" value="Unassembled WGS sequence"/>
</dbReference>
<keyword evidence="2" id="KW-0813">Transport</keyword>
<reference evidence="6 7" key="1">
    <citation type="submission" date="2018-08" db="EMBL/GenBank/DDBJ databases">
        <title>Murine metabolic-syndrome-specific gut microbial biobank.</title>
        <authorList>
            <person name="Liu C."/>
        </authorList>
    </citation>
    <scope>NUCLEOTIDE SEQUENCE [LARGE SCALE GENOMIC DNA]</scope>
    <source>
        <strain evidence="6 7">28</strain>
    </source>
</reference>
<keyword evidence="4 6" id="KW-0067">ATP-binding</keyword>
<feature type="domain" description="ABC transporter" evidence="5">
    <location>
        <begin position="4"/>
        <end position="232"/>
    </location>
</feature>
<organism evidence="6 7">
    <name type="scientific">Anaerotruncus colihominis</name>
    <dbReference type="NCBI Taxonomy" id="169435"/>
    <lineage>
        <taxon>Bacteria</taxon>
        <taxon>Bacillati</taxon>
        <taxon>Bacillota</taxon>
        <taxon>Clostridia</taxon>
        <taxon>Eubacteriales</taxon>
        <taxon>Oscillospiraceae</taxon>
        <taxon>Anaerotruncus</taxon>
    </lineage>
</organism>
<dbReference type="GO" id="GO:0016887">
    <property type="term" value="F:ATP hydrolysis activity"/>
    <property type="evidence" value="ECO:0007669"/>
    <property type="project" value="InterPro"/>
</dbReference>
<evidence type="ECO:0000256" key="3">
    <source>
        <dbReference type="ARBA" id="ARBA00022741"/>
    </source>
</evidence>
<keyword evidence="3" id="KW-0547">Nucleotide-binding</keyword>
<evidence type="ECO:0000313" key="6">
    <source>
        <dbReference type="EMBL" id="NBH61339.1"/>
    </source>
</evidence>
<gene>
    <name evidence="6" type="ORF">D0435_06705</name>
</gene>
<dbReference type="InterPro" id="IPR027417">
    <property type="entry name" value="P-loop_NTPase"/>
</dbReference>